<organism evidence="1 2">
    <name type="scientific">Trifolium pratense</name>
    <name type="common">Red clover</name>
    <dbReference type="NCBI Taxonomy" id="57577"/>
    <lineage>
        <taxon>Eukaryota</taxon>
        <taxon>Viridiplantae</taxon>
        <taxon>Streptophyta</taxon>
        <taxon>Embryophyta</taxon>
        <taxon>Tracheophyta</taxon>
        <taxon>Spermatophyta</taxon>
        <taxon>Magnoliopsida</taxon>
        <taxon>eudicotyledons</taxon>
        <taxon>Gunneridae</taxon>
        <taxon>Pentapetalae</taxon>
        <taxon>rosids</taxon>
        <taxon>fabids</taxon>
        <taxon>Fabales</taxon>
        <taxon>Fabaceae</taxon>
        <taxon>Papilionoideae</taxon>
        <taxon>50 kb inversion clade</taxon>
        <taxon>NPAAA clade</taxon>
        <taxon>Hologalegina</taxon>
        <taxon>IRL clade</taxon>
        <taxon>Trifolieae</taxon>
        <taxon>Trifolium</taxon>
    </lineage>
</organism>
<feature type="non-terminal residue" evidence="1">
    <location>
        <position position="55"/>
    </location>
</feature>
<proteinExistence type="predicted"/>
<evidence type="ECO:0000313" key="1">
    <source>
        <dbReference type="EMBL" id="PNX63884.1"/>
    </source>
</evidence>
<dbReference type="EMBL" id="ASHM01159607">
    <property type="protein sequence ID" value="PNX63884.1"/>
    <property type="molecule type" value="Genomic_DNA"/>
</dbReference>
<dbReference type="Proteomes" id="UP000236291">
    <property type="component" value="Unassembled WGS sequence"/>
</dbReference>
<reference evidence="1 2" key="1">
    <citation type="journal article" date="2014" name="Am. J. Bot.">
        <title>Genome assembly and annotation for red clover (Trifolium pratense; Fabaceae).</title>
        <authorList>
            <person name="Istvanek J."/>
            <person name="Jaros M."/>
            <person name="Krenek A."/>
            <person name="Repkova J."/>
        </authorList>
    </citation>
    <scope>NUCLEOTIDE SEQUENCE [LARGE SCALE GENOMIC DNA]</scope>
    <source>
        <strain evidence="2">cv. Tatra</strain>
        <tissue evidence="1">Young leaves</tissue>
    </source>
</reference>
<sequence>MKGLFMEVTPPEDGGTKSCATMTAKHIWSCDTDNHVKATTYDDDGKATLVDNVDK</sequence>
<reference evidence="1 2" key="2">
    <citation type="journal article" date="2017" name="Front. Plant Sci.">
        <title>Gene Classification and Mining of Molecular Markers Useful in Red Clover (Trifolium pratense) Breeding.</title>
        <authorList>
            <person name="Istvanek J."/>
            <person name="Dluhosova J."/>
            <person name="Dluhos P."/>
            <person name="Patkova L."/>
            <person name="Nedelnik J."/>
            <person name="Repkova J."/>
        </authorList>
    </citation>
    <scope>NUCLEOTIDE SEQUENCE [LARGE SCALE GENOMIC DNA]</scope>
    <source>
        <strain evidence="2">cv. Tatra</strain>
        <tissue evidence="1">Young leaves</tissue>
    </source>
</reference>
<gene>
    <name evidence="1" type="ORF">L195_g061842</name>
</gene>
<comment type="caution">
    <text evidence="1">The sequence shown here is derived from an EMBL/GenBank/DDBJ whole genome shotgun (WGS) entry which is preliminary data.</text>
</comment>
<accession>A0A2K3KC77</accession>
<evidence type="ECO:0000313" key="2">
    <source>
        <dbReference type="Proteomes" id="UP000236291"/>
    </source>
</evidence>
<protein>
    <submittedName>
        <fullName evidence="1">Uncharacterized protein</fullName>
    </submittedName>
</protein>
<dbReference type="AlphaFoldDB" id="A0A2K3KC77"/>
<name>A0A2K3KC77_TRIPR</name>